<reference evidence="3" key="1">
    <citation type="submission" date="2017-11" db="EMBL/GenBank/DDBJ databases">
        <authorList>
            <person name="Lima N.C."/>
            <person name="Parody-Merino A.M."/>
            <person name="Battley P.F."/>
            <person name="Fidler A.E."/>
            <person name="Prosdocimi F."/>
        </authorList>
    </citation>
    <scope>NUCLEOTIDE SEQUENCE [LARGE SCALE GENOMIC DNA]</scope>
</reference>
<proteinExistence type="predicted"/>
<sequence>MGQGEASRQDSEPEEKPSPKQKHDHKSQTEAVKSGGDTAGICRTQSSSRPGTAMKEKYPLSRCIPSERRVVVDEIRKVATGISLGAGTYQGWDPLGEFVVPKPERSAGSPQATLIQALEAFSLASSAKNVLPVYPFPGYGPGMDTLKV</sequence>
<dbReference type="AlphaFoldDB" id="A0A2I0TUP6"/>
<dbReference type="Proteomes" id="UP000233556">
    <property type="component" value="Unassembled WGS sequence"/>
</dbReference>
<feature type="region of interest" description="Disordered" evidence="1">
    <location>
        <begin position="1"/>
        <end position="59"/>
    </location>
</feature>
<gene>
    <name evidence="2" type="ORF">llap_12191</name>
</gene>
<reference evidence="3" key="2">
    <citation type="submission" date="2017-12" db="EMBL/GenBank/DDBJ databases">
        <title>Genome sequence of the Bar-tailed Godwit (Limosa lapponica baueri).</title>
        <authorList>
            <person name="Lima N.C.B."/>
            <person name="Parody-Merino A.M."/>
            <person name="Battley P.F."/>
            <person name="Fidler A.E."/>
            <person name="Prosdocimi F."/>
        </authorList>
    </citation>
    <scope>NUCLEOTIDE SEQUENCE [LARGE SCALE GENOMIC DNA]</scope>
</reference>
<evidence type="ECO:0000313" key="2">
    <source>
        <dbReference type="EMBL" id="PKU37505.1"/>
    </source>
</evidence>
<dbReference type="EMBL" id="KZ507109">
    <property type="protein sequence ID" value="PKU37505.1"/>
    <property type="molecule type" value="Genomic_DNA"/>
</dbReference>
<accession>A0A2I0TUP6</accession>
<feature type="compositionally biased region" description="Basic and acidic residues" evidence="1">
    <location>
        <begin position="7"/>
        <end position="18"/>
    </location>
</feature>
<protein>
    <submittedName>
        <fullName evidence="2">Uncharacterized protein</fullName>
    </submittedName>
</protein>
<keyword evidence="3" id="KW-1185">Reference proteome</keyword>
<organism evidence="2 3">
    <name type="scientific">Limosa lapponica baueri</name>
    <dbReference type="NCBI Taxonomy" id="1758121"/>
    <lineage>
        <taxon>Eukaryota</taxon>
        <taxon>Metazoa</taxon>
        <taxon>Chordata</taxon>
        <taxon>Craniata</taxon>
        <taxon>Vertebrata</taxon>
        <taxon>Euteleostomi</taxon>
        <taxon>Archelosauria</taxon>
        <taxon>Archosauria</taxon>
        <taxon>Dinosauria</taxon>
        <taxon>Saurischia</taxon>
        <taxon>Theropoda</taxon>
        <taxon>Coelurosauria</taxon>
        <taxon>Aves</taxon>
        <taxon>Neognathae</taxon>
        <taxon>Neoaves</taxon>
        <taxon>Charadriiformes</taxon>
        <taxon>Scolopacidae</taxon>
        <taxon>Limosa</taxon>
    </lineage>
</organism>
<evidence type="ECO:0000313" key="3">
    <source>
        <dbReference type="Proteomes" id="UP000233556"/>
    </source>
</evidence>
<name>A0A2I0TUP6_LIMLA</name>
<evidence type="ECO:0000256" key="1">
    <source>
        <dbReference type="SAM" id="MobiDB-lite"/>
    </source>
</evidence>